<keyword evidence="2" id="KW-1185">Reference proteome</keyword>
<dbReference type="AlphaFoldDB" id="A0A5B9MCZ0"/>
<proteinExistence type="predicted"/>
<dbReference type="Pfam" id="PF14499">
    <property type="entry name" value="DUF4437"/>
    <property type="match status" value="1"/>
</dbReference>
<accession>A0A5B9MCZ0</accession>
<dbReference type="KEGG" id="smam:Mal15_29860"/>
<organism evidence="1 2">
    <name type="scientific">Stieleria maiorica</name>
    <dbReference type="NCBI Taxonomy" id="2795974"/>
    <lineage>
        <taxon>Bacteria</taxon>
        <taxon>Pseudomonadati</taxon>
        <taxon>Planctomycetota</taxon>
        <taxon>Planctomycetia</taxon>
        <taxon>Pirellulales</taxon>
        <taxon>Pirellulaceae</taxon>
        <taxon>Stieleria</taxon>
    </lineage>
</organism>
<evidence type="ECO:0000313" key="2">
    <source>
        <dbReference type="Proteomes" id="UP000321353"/>
    </source>
</evidence>
<name>A0A5B9MCZ0_9BACT</name>
<sequence>MNLVYVEIQSGPYLVWPVDESNDNGERPKIKLS</sequence>
<dbReference type="EMBL" id="CP036264">
    <property type="protein sequence ID" value="QEF98928.1"/>
    <property type="molecule type" value="Genomic_DNA"/>
</dbReference>
<dbReference type="InterPro" id="IPR028013">
    <property type="entry name" value="DUF4437"/>
</dbReference>
<evidence type="ECO:0000313" key="1">
    <source>
        <dbReference type="EMBL" id="QEF98928.1"/>
    </source>
</evidence>
<protein>
    <submittedName>
        <fullName evidence="1">Uncharacterized protein</fullName>
    </submittedName>
</protein>
<reference evidence="1 2" key="1">
    <citation type="submission" date="2019-02" db="EMBL/GenBank/DDBJ databases">
        <title>Planctomycetal bacteria perform biofilm scaping via a novel small molecule.</title>
        <authorList>
            <person name="Jeske O."/>
            <person name="Boedeker C."/>
            <person name="Wiegand S."/>
            <person name="Breitling P."/>
            <person name="Kallscheuer N."/>
            <person name="Jogler M."/>
            <person name="Rohde M."/>
            <person name="Petersen J."/>
            <person name="Medema M.H."/>
            <person name="Surup F."/>
            <person name="Jogler C."/>
        </authorList>
    </citation>
    <scope>NUCLEOTIDE SEQUENCE [LARGE SCALE GENOMIC DNA]</scope>
    <source>
        <strain evidence="1 2">Mal15</strain>
    </source>
</reference>
<dbReference type="Proteomes" id="UP000321353">
    <property type="component" value="Chromosome"/>
</dbReference>
<gene>
    <name evidence="1" type="ORF">Mal15_29860</name>
</gene>